<dbReference type="AlphaFoldDB" id="A0AAE1AWE4"/>
<keyword evidence="1" id="KW-0472">Membrane</keyword>
<feature type="transmembrane region" description="Helical" evidence="1">
    <location>
        <begin position="85"/>
        <end position="103"/>
    </location>
</feature>
<name>A0AAE1AWE4_9GAST</name>
<organism evidence="2 3">
    <name type="scientific">Elysia crispata</name>
    <name type="common">lettuce slug</name>
    <dbReference type="NCBI Taxonomy" id="231223"/>
    <lineage>
        <taxon>Eukaryota</taxon>
        <taxon>Metazoa</taxon>
        <taxon>Spiralia</taxon>
        <taxon>Lophotrochozoa</taxon>
        <taxon>Mollusca</taxon>
        <taxon>Gastropoda</taxon>
        <taxon>Heterobranchia</taxon>
        <taxon>Euthyneura</taxon>
        <taxon>Panpulmonata</taxon>
        <taxon>Sacoglossa</taxon>
        <taxon>Placobranchoidea</taxon>
        <taxon>Plakobranchidae</taxon>
        <taxon>Elysia</taxon>
    </lineage>
</organism>
<evidence type="ECO:0000256" key="1">
    <source>
        <dbReference type="SAM" id="Phobius"/>
    </source>
</evidence>
<protein>
    <submittedName>
        <fullName evidence="2">Uncharacterized protein</fullName>
    </submittedName>
</protein>
<reference evidence="2" key="1">
    <citation type="journal article" date="2023" name="G3 (Bethesda)">
        <title>A reference genome for the long-term kleptoplast-retaining sea slug Elysia crispata morphotype clarki.</title>
        <authorList>
            <person name="Eastman K.E."/>
            <person name="Pendleton A.L."/>
            <person name="Shaikh M.A."/>
            <person name="Suttiyut T."/>
            <person name="Ogas R."/>
            <person name="Tomko P."/>
            <person name="Gavelis G."/>
            <person name="Widhalm J.R."/>
            <person name="Wisecaver J.H."/>
        </authorList>
    </citation>
    <scope>NUCLEOTIDE SEQUENCE</scope>
    <source>
        <strain evidence="2">ECLA1</strain>
    </source>
</reference>
<evidence type="ECO:0000313" key="3">
    <source>
        <dbReference type="Proteomes" id="UP001283361"/>
    </source>
</evidence>
<dbReference type="EMBL" id="JAWDGP010001087">
    <property type="protein sequence ID" value="KAK3794914.1"/>
    <property type="molecule type" value="Genomic_DNA"/>
</dbReference>
<accession>A0AAE1AWE4</accession>
<evidence type="ECO:0000313" key="2">
    <source>
        <dbReference type="EMBL" id="KAK3794914.1"/>
    </source>
</evidence>
<dbReference type="Proteomes" id="UP001283361">
    <property type="component" value="Unassembled WGS sequence"/>
</dbReference>
<gene>
    <name evidence="2" type="ORF">RRG08_001062</name>
</gene>
<keyword evidence="1" id="KW-0812">Transmembrane</keyword>
<proteinExistence type="predicted"/>
<keyword evidence="3" id="KW-1185">Reference proteome</keyword>
<keyword evidence="1" id="KW-1133">Transmembrane helix</keyword>
<sequence length="113" mass="12233">MFISRKLALRALYQSTAASCNGDSTLGRARRWSAVPVSPALQSSTTTVPYQYATLDRNLSTVPKAVRAFQLSASSGLFEQRGGDFSLSAVTLVVIYLALTLRVSGAVRDRRGY</sequence>
<comment type="caution">
    <text evidence="2">The sequence shown here is derived from an EMBL/GenBank/DDBJ whole genome shotgun (WGS) entry which is preliminary data.</text>
</comment>